<comment type="caution">
    <text evidence="1">The sequence shown here is derived from an EMBL/GenBank/DDBJ whole genome shotgun (WGS) entry which is preliminary data.</text>
</comment>
<accession>A0A397GZ69</accession>
<organism evidence="1 2">
    <name type="scientific">Diversispora epigaea</name>
    <dbReference type="NCBI Taxonomy" id="1348612"/>
    <lineage>
        <taxon>Eukaryota</taxon>
        <taxon>Fungi</taxon>
        <taxon>Fungi incertae sedis</taxon>
        <taxon>Mucoromycota</taxon>
        <taxon>Glomeromycotina</taxon>
        <taxon>Glomeromycetes</taxon>
        <taxon>Diversisporales</taxon>
        <taxon>Diversisporaceae</taxon>
        <taxon>Diversispora</taxon>
    </lineage>
</organism>
<name>A0A397GZ69_9GLOM</name>
<dbReference type="EMBL" id="PQFF01000379">
    <property type="protein sequence ID" value="RHZ54353.1"/>
    <property type="molecule type" value="Genomic_DNA"/>
</dbReference>
<protein>
    <recommendedName>
        <fullName evidence="3">Protein kinase domain-containing protein</fullName>
    </recommendedName>
</protein>
<gene>
    <name evidence="1" type="ORF">Glove_428g45</name>
</gene>
<evidence type="ECO:0000313" key="1">
    <source>
        <dbReference type="EMBL" id="RHZ54353.1"/>
    </source>
</evidence>
<evidence type="ECO:0008006" key="3">
    <source>
        <dbReference type="Google" id="ProtNLM"/>
    </source>
</evidence>
<sequence length="122" mass="13942">MKTVITTLNWCEPFHATKNISKMILINGQAEIGNDTLDKSIRNTQLNTENKYQAIEWIPHVPLHGITRLQNNLTKDLSFEKKIIQDFHPENTPEILFGKEESDVYSLGIIAYEPSTVSLCIE</sequence>
<keyword evidence="2" id="KW-1185">Reference proteome</keyword>
<dbReference type="AlphaFoldDB" id="A0A397GZ69"/>
<reference evidence="1 2" key="1">
    <citation type="submission" date="2018-08" db="EMBL/GenBank/DDBJ databases">
        <title>Genome and evolution of the arbuscular mycorrhizal fungus Diversispora epigaea (formerly Glomus versiforme) and its bacterial endosymbionts.</title>
        <authorList>
            <person name="Sun X."/>
            <person name="Fei Z."/>
            <person name="Harrison M."/>
        </authorList>
    </citation>
    <scope>NUCLEOTIDE SEQUENCE [LARGE SCALE GENOMIC DNA]</scope>
    <source>
        <strain evidence="1 2">IT104</strain>
    </source>
</reference>
<dbReference type="Proteomes" id="UP000266861">
    <property type="component" value="Unassembled WGS sequence"/>
</dbReference>
<evidence type="ECO:0000313" key="2">
    <source>
        <dbReference type="Proteomes" id="UP000266861"/>
    </source>
</evidence>
<proteinExistence type="predicted"/>